<dbReference type="InterPro" id="IPR032872">
    <property type="entry name" value="WAK_assoc_C"/>
</dbReference>
<evidence type="ECO:0000259" key="17">
    <source>
        <dbReference type="PROSITE" id="PS50011"/>
    </source>
</evidence>
<dbReference type="SMART" id="SM00220">
    <property type="entry name" value="S_TKc"/>
    <property type="match status" value="1"/>
</dbReference>
<dbReference type="EnsemblPlants" id="AUR62029905-RA">
    <property type="protein sequence ID" value="AUR62029905-RA:cds"/>
    <property type="gene ID" value="AUR62029905"/>
</dbReference>
<reference evidence="18" key="2">
    <citation type="submission" date="2021-03" db="UniProtKB">
        <authorList>
            <consortium name="EnsemblPlants"/>
        </authorList>
    </citation>
    <scope>IDENTIFICATION</scope>
</reference>
<dbReference type="SUPFAM" id="SSF56112">
    <property type="entry name" value="Protein kinase-like (PK-like)"/>
    <property type="match status" value="1"/>
</dbReference>
<keyword evidence="3" id="KW-0723">Serine/threonine-protein kinase</keyword>
<dbReference type="PROSITE" id="PS00107">
    <property type="entry name" value="PROTEIN_KINASE_ATP"/>
    <property type="match status" value="1"/>
</dbReference>
<evidence type="ECO:0000256" key="2">
    <source>
        <dbReference type="ARBA" id="ARBA00012513"/>
    </source>
</evidence>
<dbReference type="Pfam" id="PF07714">
    <property type="entry name" value="PK_Tyr_Ser-Thr"/>
    <property type="match status" value="1"/>
</dbReference>
<dbReference type="Pfam" id="PF14380">
    <property type="entry name" value="WAK_assoc"/>
    <property type="match status" value="1"/>
</dbReference>
<comment type="catalytic activity">
    <reaction evidence="14">
        <text>L-seryl-[protein] + ATP = O-phospho-L-seryl-[protein] + ADP + H(+)</text>
        <dbReference type="Rhea" id="RHEA:17989"/>
        <dbReference type="Rhea" id="RHEA-COMP:9863"/>
        <dbReference type="Rhea" id="RHEA-COMP:11604"/>
        <dbReference type="ChEBI" id="CHEBI:15378"/>
        <dbReference type="ChEBI" id="CHEBI:29999"/>
        <dbReference type="ChEBI" id="CHEBI:30616"/>
        <dbReference type="ChEBI" id="CHEBI:83421"/>
        <dbReference type="ChEBI" id="CHEBI:456216"/>
        <dbReference type="EC" id="2.7.11.1"/>
    </reaction>
</comment>
<keyword evidence="12" id="KW-0325">Glycoprotein</keyword>
<dbReference type="FunFam" id="1.10.510.10:FF:000161">
    <property type="entry name" value="Wall-associated receptor kinase-like 20"/>
    <property type="match status" value="1"/>
</dbReference>
<dbReference type="AlphaFoldDB" id="A0A803MIF7"/>
<accession>A0A803MIF7</accession>
<keyword evidence="6" id="KW-0732">Signal</keyword>
<evidence type="ECO:0000313" key="18">
    <source>
        <dbReference type="EnsemblPlants" id="AUR62029905-RA:cds"/>
    </source>
</evidence>
<dbReference type="InterPro" id="IPR008271">
    <property type="entry name" value="Ser/Thr_kinase_AS"/>
</dbReference>
<proteinExistence type="predicted"/>
<evidence type="ECO:0000256" key="1">
    <source>
        <dbReference type="ARBA" id="ARBA00004167"/>
    </source>
</evidence>
<evidence type="ECO:0000256" key="15">
    <source>
        <dbReference type="PROSITE-ProRule" id="PRU10141"/>
    </source>
</evidence>
<comment type="catalytic activity">
    <reaction evidence="13">
        <text>L-threonyl-[protein] + ATP = O-phospho-L-threonyl-[protein] + ADP + H(+)</text>
        <dbReference type="Rhea" id="RHEA:46608"/>
        <dbReference type="Rhea" id="RHEA-COMP:11060"/>
        <dbReference type="Rhea" id="RHEA-COMP:11605"/>
        <dbReference type="ChEBI" id="CHEBI:15378"/>
        <dbReference type="ChEBI" id="CHEBI:30013"/>
        <dbReference type="ChEBI" id="CHEBI:30616"/>
        <dbReference type="ChEBI" id="CHEBI:61977"/>
        <dbReference type="ChEBI" id="CHEBI:456216"/>
        <dbReference type="EC" id="2.7.11.1"/>
    </reaction>
</comment>
<dbReference type="PANTHER" id="PTHR46008:SF2">
    <property type="entry name" value="LEAF RUST 10 DISEASE-RESISTANCE LOCUS RECEPTOR-LIKE PROTEIN KINASE-LIKE 1.4"/>
    <property type="match status" value="1"/>
</dbReference>
<feature type="transmembrane region" description="Helical" evidence="16">
    <location>
        <begin position="283"/>
        <end position="304"/>
    </location>
</feature>
<keyword evidence="4" id="KW-0808">Transferase</keyword>
<dbReference type="Pfam" id="PF13947">
    <property type="entry name" value="GUB_WAK_bind"/>
    <property type="match status" value="1"/>
</dbReference>
<keyword evidence="11 16" id="KW-0472">Membrane</keyword>
<evidence type="ECO:0000256" key="16">
    <source>
        <dbReference type="SAM" id="Phobius"/>
    </source>
</evidence>
<dbReference type="Gramene" id="AUR62029905-RA">
    <property type="protein sequence ID" value="AUR62029905-RA:cds"/>
    <property type="gene ID" value="AUR62029905"/>
</dbReference>
<evidence type="ECO:0000256" key="5">
    <source>
        <dbReference type="ARBA" id="ARBA00022692"/>
    </source>
</evidence>
<evidence type="ECO:0000256" key="8">
    <source>
        <dbReference type="ARBA" id="ARBA00022777"/>
    </source>
</evidence>
<evidence type="ECO:0000256" key="11">
    <source>
        <dbReference type="ARBA" id="ARBA00023136"/>
    </source>
</evidence>
<keyword evidence="8" id="KW-0418">Kinase</keyword>
<feature type="binding site" evidence="15">
    <location>
        <position position="386"/>
    </location>
    <ligand>
        <name>ATP</name>
        <dbReference type="ChEBI" id="CHEBI:30616"/>
    </ligand>
</feature>
<comment type="subcellular location">
    <subcellularLocation>
        <location evidence="1">Membrane</location>
        <topology evidence="1">Single-pass membrane protein</topology>
    </subcellularLocation>
</comment>
<evidence type="ECO:0000256" key="7">
    <source>
        <dbReference type="ARBA" id="ARBA00022741"/>
    </source>
</evidence>
<dbReference type="PROSITE" id="PS50011">
    <property type="entry name" value="PROTEIN_KINASE_DOM"/>
    <property type="match status" value="1"/>
</dbReference>
<evidence type="ECO:0000256" key="4">
    <source>
        <dbReference type="ARBA" id="ARBA00022679"/>
    </source>
</evidence>
<reference evidence="18" key="1">
    <citation type="journal article" date="2017" name="Nature">
        <title>The genome of Chenopodium quinoa.</title>
        <authorList>
            <person name="Jarvis D.E."/>
            <person name="Ho Y.S."/>
            <person name="Lightfoot D.J."/>
            <person name="Schmoeckel S.M."/>
            <person name="Li B."/>
            <person name="Borm T.J.A."/>
            <person name="Ohyanagi H."/>
            <person name="Mineta K."/>
            <person name="Michell C.T."/>
            <person name="Saber N."/>
            <person name="Kharbatia N.M."/>
            <person name="Rupper R.R."/>
            <person name="Sharp A.R."/>
            <person name="Dally N."/>
            <person name="Boughton B.A."/>
            <person name="Woo Y.H."/>
            <person name="Gao G."/>
            <person name="Schijlen E.G.W.M."/>
            <person name="Guo X."/>
            <person name="Momin A.A."/>
            <person name="Negrao S."/>
            <person name="Al-Babili S."/>
            <person name="Gehring C."/>
            <person name="Roessner U."/>
            <person name="Jung C."/>
            <person name="Murphy K."/>
            <person name="Arold S.T."/>
            <person name="Gojobori T."/>
            <person name="van der Linden C.G."/>
            <person name="van Loo E.N."/>
            <person name="Jellen E.N."/>
            <person name="Maughan P.J."/>
            <person name="Tester M."/>
        </authorList>
    </citation>
    <scope>NUCLEOTIDE SEQUENCE [LARGE SCALE GENOMIC DNA]</scope>
    <source>
        <strain evidence="18">cv. PI 614886</strain>
    </source>
</reference>
<evidence type="ECO:0000256" key="12">
    <source>
        <dbReference type="ARBA" id="ARBA00023180"/>
    </source>
</evidence>
<dbReference type="Proteomes" id="UP000596660">
    <property type="component" value="Unplaced"/>
</dbReference>
<keyword evidence="10 16" id="KW-1133">Transmembrane helix</keyword>
<organism evidence="18 19">
    <name type="scientific">Chenopodium quinoa</name>
    <name type="common">Quinoa</name>
    <dbReference type="NCBI Taxonomy" id="63459"/>
    <lineage>
        <taxon>Eukaryota</taxon>
        <taxon>Viridiplantae</taxon>
        <taxon>Streptophyta</taxon>
        <taxon>Embryophyta</taxon>
        <taxon>Tracheophyta</taxon>
        <taxon>Spermatophyta</taxon>
        <taxon>Magnoliopsida</taxon>
        <taxon>eudicotyledons</taxon>
        <taxon>Gunneridae</taxon>
        <taxon>Pentapetalae</taxon>
        <taxon>Caryophyllales</taxon>
        <taxon>Chenopodiaceae</taxon>
        <taxon>Chenopodioideae</taxon>
        <taxon>Atripliceae</taxon>
        <taxon>Chenopodium</taxon>
    </lineage>
</organism>
<dbReference type="GO" id="GO:0005524">
    <property type="term" value="F:ATP binding"/>
    <property type="evidence" value="ECO:0007669"/>
    <property type="project" value="UniProtKB-UniRule"/>
</dbReference>
<dbReference type="InterPro" id="IPR017441">
    <property type="entry name" value="Protein_kinase_ATP_BS"/>
</dbReference>
<dbReference type="Gene3D" id="3.30.200.20">
    <property type="entry name" value="Phosphorylase Kinase, domain 1"/>
    <property type="match status" value="1"/>
</dbReference>
<keyword evidence="7 15" id="KW-0547">Nucleotide-binding</keyword>
<dbReference type="InterPro" id="IPR025287">
    <property type="entry name" value="WAK_GUB"/>
</dbReference>
<sequence length="681" mass="76222">MSSYIFITIFTSLIIKTRSSDQNYTLCAPQSCGNLSSISYPFWIPSKQPSYCGHPSFNISCKNNTTPILRVSDNDYVITHVDYLNHTFHLVNAVVYNDSVTCPTPSNNLTLEHTPISFTTNSADFYLFYNCSNLPTTYYVYYPISCKAGVDNKNATYKSFGDFHFEDLIEQNYSLGLCESMVAVPVDLDMDVDSGVHGYGASSYWKMNYRQILSQGFTLNWTLNDCSVCKTSGGRCGLIDDKSVCFCKENTHPKTCHDGPMDSGLQESRPKESSSIMSNKSTISLVAGILGFVLLSSTVCLFLYRCHQKKNSSANLLTLNKSYSRSSAASSLHILNGSTVFGVHVFNYRELEEATEYFNPLKELGEGGFGTVYYGKLRDGREVAIKRLYENNSKRAEQFLNEVEILANLRHKNLVNLFGCTSRQSRELLLVYEYVPNGTVADHLHGKQSVKGLLSWERRLSIATETASALVYLHDSDIVHRDVKTQNVLLDGNFSVKVADFGLSRLFPLDVTHVSTAPQGTPGYVDPEYHQCYQLTEKSDVYSFGVMLAELISSLPAVDITRRRNEINLSNMAVAKIQNSLHEFVDPSLGFQSDSRAKRDITAVAELAFQCLQSTKEMRPSMNKVLKTLLNIQSQKESELDRAEVVDIPDDDVIMLKGDMSPISPPREDSLVMRYKVNASV</sequence>
<evidence type="ECO:0000256" key="14">
    <source>
        <dbReference type="ARBA" id="ARBA00048679"/>
    </source>
</evidence>
<keyword evidence="5 16" id="KW-0812">Transmembrane</keyword>
<keyword evidence="19" id="KW-1185">Reference proteome</keyword>
<dbReference type="GO" id="GO:0004674">
    <property type="term" value="F:protein serine/threonine kinase activity"/>
    <property type="evidence" value="ECO:0007669"/>
    <property type="project" value="UniProtKB-KW"/>
</dbReference>
<evidence type="ECO:0000256" key="6">
    <source>
        <dbReference type="ARBA" id="ARBA00022729"/>
    </source>
</evidence>
<evidence type="ECO:0000256" key="9">
    <source>
        <dbReference type="ARBA" id="ARBA00022840"/>
    </source>
</evidence>
<dbReference type="InterPro" id="IPR011009">
    <property type="entry name" value="Kinase-like_dom_sf"/>
</dbReference>
<dbReference type="InterPro" id="IPR000719">
    <property type="entry name" value="Prot_kinase_dom"/>
</dbReference>
<evidence type="ECO:0000256" key="13">
    <source>
        <dbReference type="ARBA" id="ARBA00047899"/>
    </source>
</evidence>
<dbReference type="EC" id="2.7.11.1" evidence="2"/>
<dbReference type="InterPro" id="IPR001245">
    <property type="entry name" value="Ser-Thr/Tyr_kinase_cat_dom"/>
</dbReference>
<evidence type="ECO:0000256" key="10">
    <source>
        <dbReference type="ARBA" id="ARBA00022989"/>
    </source>
</evidence>
<dbReference type="GO" id="GO:0005886">
    <property type="term" value="C:plasma membrane"/>
    <property type="evidence" value="ECO:0007669"/>
    <property type="project" value="UniProtKB-ARBA"/>
</dbReference>
<feature type="domain" description="Protein kinase" evidence="17">
    <location>
        <begin position="358"/>
        <end position="632"/>
    </location>
</feature>
<keyword evidence="9 15" id="KW-0067">ATP-binding</keyword>
<name>A0A803MIF7_CHEQI</name>
<dbReference type="PANTHER" id="PTHR46008">
    <property type="entry name" value="LEAF RUST 10 DISEASE-RESISTANCE LOCUS RECEPTOR-LIKE PROTEIN KINASE-LIKE 1.4"/>
    <property type="match status" value="1"/>
</dbReference>
<dbReference type="GO" id="GO:0030247">
    <property type="term" value="F:polysaccharide binding"/>
    <property type="evidence" value="ECO:0007669"/>
    <property type="project" value="InterPro"/>
</dbReference>
<dbReference type="Gene3D" id="1.10.510.10">
    <property type="entry name" value="Transferase(Phosphotransferase) domain 1"/>
    <property type="match status" value="1"/>
</dbReference>
<evidence type="ECO:0000313" key="19">
    <source>
        <dbReference type="Proteomes" id="UP000596660"/>
    </source>
</evidence>
<dbReference type="PROSITE" id="PS00108">
    <property type="entry name" value="PROTEIN_KINASE_ST"/>
    <property type="match status" value="1"/>
</dbReference>
<evidence type="ECO:0000256" key="3">
    <source>
        <dbReference type="ARBA" id="ARBA00022527"/>
    </source>
</evidence>
<dbReference type="OMA" id="NCSTFDF"/>
<protein>
    <recommendedName>
        <fullName evidence="2">non-specific serine/threonine protein kinase</fullName>
        <ecNumber evidence="2">2.7.11.1</ecNumber>
    </recommendedName>
</protein>